<dbReference type="GeneID" id="37016733"/>
<evidence type="ECO:0000256" key="1">
    <source>
        <dbReference type="ARBA" id="ARBA00006082"/>
    </source>
</evidence>
<dbReference type="SMART" id="SM00853">
    <property type="entry name" value="MutL_C"/>
    <property type="match status" value="1"/>
</dbReference>
<dbReference type="InterPro" id="IPR036890">
    <property type="entry name" value="HATPase_C_sf"/>
</dbReference>
<dbReference type="InterPro" id="IPR037198">
    <property type="entry name" value="MutL_C_sf"/>
</dbReference>
<gene>
    <name evidence="4" type="ORF">BCV69DRAFT_313083</name>
</gene>
<keyword evidence="5" id="KW-1185">Reference proteome</keyword>
<dbReference type="PANTHER" id="PTHR10073:SF47">
    <property type="entry name" value="DNA MISMATCH REPAIR PROTEIN MLH3"/>
    <property type="match status" value="1"/>
</dbReference>
<protein>
    <recommendedName>
        <fullName evidence="3">MutL C-terminal dimerisation domain-containing protein</fullName>
    </recommendedName>
</protein>
<feature type="domain" description="MutL C-terminal dimerisation" evidence="3">
    <location>
        <begin position="771"/>
        <end position="977"/>
    </location>
</feature>
<dbReference type="PANTHER" id="PTHR10073">
    <property type="entry name" value="DNA MISMATCH REPAIR PROTEIN MLH, PMS, MUTL"/>
    <property type="match status" value="1"/>
</dbReference>
<dbReference type="InterPro" id="IPR042120">
    <property type="entry name" value="MutL_C_dimsub"/>
</dbReference>
<dbReference type="GO" id="GO:0005524">
    <property type="term" value="F:ATP binding"/>
    <property type="evidence" value="ECO:0007669"/>
    <property type="project" value="InterPro"/>
</dbReference>
<feature type="compositionally biased region" description="Low complexity" evidence="2">
    <location>
        <begin position="14"/>
        <end position="24"/>
    </location>
</feature>
<dbReference type="GO" id="GO:0032300">
    <property type="term" value="C:mismatch repair complex"/>
    <property type="evidence" value="ECO:0007669"/>
    <property type="project" value="InterPro"/>
</dbReference>
<dbReference type="Gene3D" id="3.30.565.10">
    <property type="entry name" value="Histidine kinase-like ATPase, C-terminal domain"/>
    <property type="match status" value="1"/>
</dbReference>
<accession>A0A316UBU8</accession>
<proteinExistence type="inferred from homology"/>
<comment type="similarity">
    <text evidence="1">Belongs to the DNA mismatch repair MutL/HexB family.</text>
</comment>
<dbReference type="GO" id="GO:0016887">
    <property type="term" value="F:ATP hydrolysis activity"/>
    <property type="evidence" value="ECO:0007669"/>
    <property type="project" value="InterPro"/>
</dbReference>
<dbReference type="STRING" id="1684307.A0A316UBU8"/>
<name>A0A316UBU8_9BASI</name>
<feature type="compositionally biased region" description="Basic and acidic residues" evidence="2">
    <location>
        <begin position="579"/>
        <end position="591"/>
    </location>
</feature>
<sequence>MASTLKDSQGVGGSSSSSDSHPPILRLSRSVRSLLRSTAHLPSLPSLLVELAYNALDAGARNVEVIVDLSTNSISCRDDGNGFHAALLVGGSYSRGEYPPKGVERYVTTNDKDCRDSRGQAQYGLRGEALASMAAVGLLSVETSLQGPPPMGGQRWTLIQRGEQAIFSGLTSKWRDDINSGRTRCDANVAVISSATGRSAHASLPGTEVAVRDLYRSVPLRRPSRLDEAGRRASLEACRKVMLEVALREPGISFTLKASPASTNGMFQGSADRTLLFCPRATALADRFRATTIPFGNDDYESISFTHVLCSTSDQSETASTILRGRGMFLLVPQTSKAHQYIYLQGRRCQIDAGLGEFLSSISAEFRFGSNKPSLLQNNEEDGCLHSTARIKVHASRRPQSATAKERRTVGQTIAAAVAKGFGSGEVSNLVRPDGPKRFERKLGRTGHPSFLFDLWLESKGPSDKTIVDEDAVNRIIEEEIEGVLQEKGLMSSGRRGKGIVGTSAKNTIPERRPATSSSLQSQRSSTRGTVASRPRTTASSTSVQPKPLPLIFPASLKPKQGAAESSQTPSTKSMGSSRSREGTPEGHIRYLDPSSHKTYFVDQRTGNSRLASISGDVETDEFADDRGSAQPRKRLRKMLAGNDEMNSKVASAQTPAWLSQVLQKWDNPALPTQAEAAIPSVDLLRSLREADGGETADDNLRYGSRIRKRPELPTQIPRQTSTFFASTSPASAFGQATHACHDGPITSTVDQEGSLLGADVSKLSLQSAHVIAQVATKFILTVVPDGRGVPDGIGRDVLLCIDQHAADERVRFESILEAYVTSCQAHSSDASHTLKKPVEIWLPSNIPEELIAQPPSTRSQALSFWGFGVASAAASTDGIGGAKDSENKARELKVVVTHVPAPLAERLRMEKATLEAVLRSFFDDDTPLPLPSSTFLEAAKMEEHQWMLALRHLPPRLLDLFRSKACRGAIMFNDPLKPEQCRRLVHQLARTTFPFQCAHGRQGLVPLCSLPGRGVKRSVPSTAGGEVDVLGGESAVTLAVADRRRRRAIDWKLFRDASLVAKDSSK</sequence>
<dbReference type="SUPFAM" id="SSF55874">
    <property type="entry name" value="ATPase domain of HSP90 chaperone/DNA topoisomerase II/histidine kinase"/>
    <property type="match status" value="1"/>
</dbReference>
<dbReference type="Proteomes" id="UP000245942">
    <property type="component" value="Unassembled WGS sequence"/>
</dbReference>
<dbReference type="OrthoDB" id="429932at2759"/>
<dbReference type="InterPro" id="IPR038973">
    <property type="entry name" value="MutL/Mlh/Pms-like"/>
</dbReference>
<dbReference type="EMBL" id="KZ819328">
    <property type="protein sequence ID" value="PWN20505.1"/>
    <property type="molecule type" value="Genomic_DNA"/>
</dbReference>
<feature type="region of interest" description="Disordered" evidence="2">
    <location>
        <begin position="1"/>
        <end position="24"/>
    </location>
</feature>
<evidence type="ECO:0000256" key="2">
    <source>
        <dbReference type="SAM" id="MobiDB-lite"/>
    </source>
</evidence>
<evidence type="ECO:0000313" key="5">
    <source>
        <dbReference type="Proteomes" id="UP000245942"/>
    </source>
</evidence>
<dbReference type="RefSeq" id="XP_025347665.1">
    <property type="nucleotide sequence ID" value="XM_025494999.1"/>
</dbReference>
<dbReference type="AlphaFoldDB" id="A0A316UBU8"/>
<feature type="compositionally biased region" description="Low complexity" evidence="2">
    <location>
        <begin position="516"/>
        <end position="544"/>
    </location>
</feature>
<dbReference type="GO" id="GO:0006298">
    <property type="term" value="P:mismatch repair"/>
    <property type="evidence" value="ECO:0007669"/>
    <property type="project" value="InterPro"/>
</dbReference>
<feature type="region of interest" description="Disordered" evidence="2">
    <location>
        <begin position="488"/>
        <end position="596"/>
    </location>
</feature>
<dbReference type="Gene3D" id="3.30.1540.20">
    <property type="entry name" value="MutL, C-terminal domain, dimerisation subdomain"/>
    <property type="match status" value="2"/>
</dbReference>
<feature type="compositionally biased region" description="Polar residues" evidence="2">
    <location>
        <begin position="564"/>
        <end position="578"/>
    </location>
</feature>
<reference evidence="4 5" key="1">
    <citation type="journal article" date="2018" name="Mol. Biol. Evol.">
        <title>Broad Genomic Sampling Reveals a Smut Pathogenic Ancestry of the Fungal Clade Ustilaginomycotina.</title>
        <authorList>
            <person name="Kijpornyongpan T."/>
            <person name="Mondo S.J."/>
            <person name="Barry K."/>
            <person name="Sandor L."/>
            <person name="Lee J."/>
            <person name="Lipzen A."/>
            <person name="Pangilinan J."/>
            <person name="LaButti K."/>
            <person name="Hainaut M."/>
            <person name="Henrissat B."/>
            <person name="Grigoriev I.V."/>
            <person name="Spatafora J.W."/>
            <person name="Aime M.C."/>
        </authorList>
    </citation>
    <scope>NUCLEOTIDE SEQUENCE [LARGE SCALE GENOMIC DNA]</scope>
    <source>
        <strain evidence="4 5">MCA 4718</strain>
    </source>
</reference>
<evidence type="ECO:0000259" key="3">
    <source>
        <dbReference type="SMART" id="SM00853"/>
    </source>
</evidence>
<dbReference type="GO" id="GO:0140664">
    <property type="term" value="F:ATP-dependent DNA damage sensor activity"/>
    <property type="evidence" value="ECO:0007669"/>
    <property type="project" value="InterPro"/>
</dbReference>
<dbReference type="SUPFAM" id="SSF118116">
    <property type="entry name" value="DNA mismatch repair protein MutL"/>
    <property type="match status" value="1"/>
</dbReference>
<dbReference type="InterPro" id="IPR014790">
    <property type="entry name" value="MutL_C"/>
</dbReference>
<organism evidence="4 5">
    <name type="scientific">Pseudomicrostroma glucosiphilum</name>
    <dbReference type="NCBI Taxonomy" id="1684307"/>
    <lineage>
        <taxon>Eukaryota</taxon>
        <taxon>Fungi</taxon>
        <taxon>Dikarya</taxon>
        <taxon>Basidiomycota</taxon>
        <taxon>Ustilaginomycotina</taxon>
        <taxon>Exobasidiomycetes</taxon>
        <taxon>Microstromatales</taxon>
        <taxon>Microstromatales incertae sedis</taxon>
        <taxon>Pseudomicrostroma</taxon>
    </lineage>
</organism>
<evidence type="ECO:0000313" key="4">
    <source>
        <dbReference type="EMBL" id="PWN20505.1"/>
    </source>
</evidence>